<dbReference type="PANTHER" id="PTHR24157">
    <property type="entry name" value="ANKYRIN REPEAT, SAM AND BASIC LEUCINE ZIPPER DOMAIN-CONTAINING PROTEIN 1"/>
    <property type="match status" value="1"/>
</dbReference>
<dbReference type="PANTHER" id="PTHR24157:SF3">
    <property type="entry name" value="ANKYRIN REPEAT, SAM AND BASIC LEUCINE ZIPPER DOMAIN-CONTAINING PROTEIN 1"/>
    <property type="match status" value="1"/>
</dbReference>
<dbReference type="OrthoDB" id="439236at2759"/>
<dbReference type="Gene3D" id="1.25.40.20">
    <property type="entry name" value="Ankyrin repeat-containing domain"/>
    <property type="match status" value="1"/>
</dbReference>
<organism evidence="2 3">
    <name type="scientific">Asbolus verrucosus</name>
    <name type="common">Desert ironclad beetle</name>
    <dbReference type="NCBI Taxonomy" id="1661398"/>
    <lineage>
        <taxon>Eukaryota</taxon>
        <taxon>Metazoa</taxon>
        <taxon>Ecdysozoa</taxon>
        <taxon>Arthropoda</taxon>
        <taxon>Hexapoda</taxon>
        <taxon>Insecta</taxon>
        <taxon>Pterygota</taxon>
        <taxon>Neoptera</taxon>
        <taxon>Endopterygota</taxon>
        <taxon>Coleoptera</taxon>
        <taxon>Polyphaga</taxon>
        <taxon>Cucujiformia</taxon>
        <taxon>Tenebrionidae</taxon>
        <taxon>Pimeliinae</taxon>
        <taxon>Asbolus</taxon>
    </lineage>
</organism>
<dbReference type="AlphaFoldDB" id="A0A482WBN5"/>
<accession>A0A482WBN5</accession>
<comment type="caution">
    <text evidence="2">The sequence shown here is derived from an EMBL/GenBank/DDBJ whole genome shotgun (WGS) entry which is preliminary data.</text>
</comment>
<evidence type="ECO:0000313" key="2">
    <source>
        <dbReference type="EMBL" id="RZC42622.1"/>
    </source>
</evidence>
<gene>
    <name evidence="2" type="ORF">BDFB_007212</name>
</gene>
<dbReference type="GO" id="GO:0071546">
    <property type="term" value="C:pi-body"/>
    <property type="evidence" value="ECO:0007669"/>
    <property type="project" value="TreeGrafter"/>
</dbReference>
<dbReference type="Proteomes" id="UP000292052">
    <property type="component" value="Unassembled WGS sequence"/>
</dbReference>
<name>A0A482WBN5_ASBVE</name>
<keyword evidence="1" id="KW-0040">ANK repeat</keyword>
<dbReference type="Pfam" id="PF12796">
    <property type="entry name" value="Ank_2"/>
    <property type="match status" value="1"/>
</dbReference>
<dbReference type="SUPFAM" id="SSF48403">
    <property type="entry name" value="Ankyrin repeat"/>
    <property type="match status" value="1"/>
</dbReference>
<dbReference type="Pfam" id="PF13637">
    <property type="entry name" value="Ank_4"/>
    <property type="match status" value="1"/>
</dbReference>
<evidence type="ECO:0000313" key="3">
    <source>
        <dbReference type="Proteomes" id="UP000292052"/>
    </source>
</evidence>
<dbReference type="SUPFAM" id="SSF47769">
    <property type="entry name" value="SAM/Pointed domain"/>
    <property type="match status" value="1"/>
</dbReference>
<dbReference type="PROSITE" id="PS50088">
    <property type="entry name" value="ANK_REPEAT"/>
    <property type="match status" value="1"/>
</dbReference>
<protein>
    <submittedName>
        <fullName evidence="2">Ankyrin repeat, SAM and basic leucine zipper domain-containing protein 1</fullName>
    </submittedName>
</protein>
<dbReference type="PROSITE" id="PS50297">
    <property type="entry name" value="ANK_REP_REGION"/>
    <property type="match status" value="1"/>
</dbReference>
<proteinExistence type="predicted"/>
<dbReference type="SMART" id="SM00248">
    <property type="entry name" value="ANK"/>
    <property type="match status" value="4"/>
</dbReference>
<dbReference type="InterPro" id="IPR036770">
    <property type="entry name" value="Ankyrin_rpt-contain_sf"/>
</dbReference>
<dbReference type="EMBL" id="QDEB01006565">
    <property type="protein sequence ID" value="RZC42622.1"/>
    <property type="molecule type" value="Genomic_DNA"/>
</dbReference>
<dbReference type="InterPro" id="IPR013761">
    <property type="entry name" value="SAM/pointed_sf"/>
</dbReference>
<sequence length="403" mass="46363">MSRLPISLFLGLDINDELEYGWTPLLLAATVANEKIISELLKRGADVNQTRDDSTALMLTCNIAAEDEDMKSNVLACCKLLLDNGIDPNTINRKRRTALMSAAYNGHLEVVKLLLPLTNKDAEDNQRWNALFWAAEGNKTEIVDLLLKEGFSCDKIDVRGNTIADVARSNGFENILKLLPKDPFNDEFYVCLNNNHVNFEEVFNNLKRQEKPQLFVDICKILYGTRSENMVSVLRDKDIDLLEFLSCSDSKLKEMGIQLPYQRNRILGGLFKFHKHPFQPKSIPFVRKGELYTNIDVSSAVLSCVRQLIAMEASLKFIMENHEVPLSPQESREIQASLAKNRSQIHRLKIVSEVFVKKTEKVLILFMGFNLETRRQDHEETVEYTLVQFMFFFRRYFSSNYFV</sequence>
<feature type="repeat" description="ANK" evidence="1">
    <location>
        <begin position="20"/>
        <end position="52"/>
    </location>
</feature>
<evidence type="ECO:0000256" key="1">
    <source>
        <dbReference type="PROSITE-ProRule" id="PRU00023"/>
    </source>
</evidence>
<dbReference type="Pfam" id="PF00023">
    <property type="entry name" value="Ank"/>
    <property type="match status" value="1"/>
</dbReference>
<keyword evidence="3" id="KW-1185">Reference proteome</keyword>
<dbReference type="Gene3D" id="1.10.150.50">
    <property type="entry name" value="Transcription Factor, Ets-1"/>
    <property type="match status" value="1"/>
</dbReference>
<dbReference type="STRING" id="1661398.A0A482WBN5"/>
<dbReference type="InterPro" id="IPR002110">
    <property type="entry name" value="Ankyrin_rpt"/>
</dbReference>
<reference evidence="2 3" key="1">
    <citation type="submission" date="2017-03" db="EMBL/GenBank/DDBJ databases">
        <title>Genome of the blue death feigning beetle - Asbolus verrucosus.</title>
        <authorList>
            <person name="Rider S.D."/>
        </authorList>
    </citation>
    <scope>NUCLEOTIDE SEQUENCE [LARGE SCALE GENOMIC DNA]</scope>
    <source>
        <strain evidence="2">Butters</strain>
        <tissue evidence="2">Head and leg muscle</tissue>
    </source>
</reference>